<evidence type="ECO:0000256" key="1">
    <source>
        <dbReference type="ARBA" id="ARBA00004202"/>
    </source>
</evidence>
<organism evidence="11 12">
    <name type="scientific">Reticulibacter mediterranei</name>
    <dbReference type="NCBI Taxonomy" id="2778369"/>
    <lineage>
        <taxon>Bacteria</taxon>
        <taxon>Bacillati</taxon>
        <taxon>Chloroflexota</taxon>
        <taxon>Ktedonobacteria</taxon>
        <taxon>Ktedonobacterales</taxon>
        <taxon>Reticulibacteraceae</taxon>
        <taxon>Reticulibacter</taxon>
    </lineage>
</organism>
<evidence type="ECO:0000259" key="10">
    <source>
        <dbReference type="PROSITE" id="PS50893"/>
    </source>
</evidence>
<dbReference type="PANTHER" id="PTHR43790:SF3">
    <property type="entry name" value="D-ALLOSE IMPORT ATP-BINDING PROTEIN ALSA-RELATED"/>
    <property type="match status" value="1"/>
</dbReference>
<evidence type="ECO:0000313" key="12">
    <source>
        <dbReference type="Proteomes" id="UP000597444"/>
    </source>
</evidence>
<keyword evidence="9" id="KW-0472">Membrane</keyword>
<feature type="domain" description="ABC transporter" evidence="10">
    <location>
        <begin position="19"/>
        <end position="255"/>
    </location>
</feature>
<comment type="caution">
    <text evidence="11">The sequence shown here is derived from an EMBL/GenBank/DDBJ whole genome shotgun (WGS) entry which is preliminary data.</text>
</comment>
<dbReference type="GO" id="GO:0016887">
    <property type="term" value="F:ATP hydrolysis activity"/>
    <property type="evidence" value="ECO:0007669"/>
    <property type="project" value="InterPro"/>
</dbReference>
<dbReference type="Gene3D" id="3.40.50.300">
    <property type="entry name" value="P-loop containing nucleotide triphosphate hydrolases"/>
    <property type="match status" value="2"/>
</dbReference>
<dbReference type="EMBL" id="BNJK01000002">
    <property type="protein sequence ID" value="GHO99120.1"/>
    <property type="molecule type" value="Genomic_DNA"/>
</dbReference>
<dbReference type="SUPFAM" id="SSF52540">
    <property type="entry name" value="P-loop containing nucleoside triphosphate hydrolases"/>
    <property type="match status" value="2"/>
</dbReference>
<dbReference type="AlphaFoldDB" id="A0A8J3IYI9"/>
<keyword evidence="2" id="KW-0813">Transport</keyword>
<dbReference type="InterPro" id="IPR017871">
    <property type="entry name" value="ABC_transporter-like_CS"/>
</dbReference>
<name>A0A8J3IYI9_9CHLR</name>
<keyword evidence="6" id="KW-0547">Nucleotide-binding</keyword>
<proteinExistence type="predicted"/>
<keyword evidence="8" id="KW-1278">Translocase</keyword>
<dbReference type="CDD" id="cd03216">
    <property type="entry name" value="ABC_Carb_Monos_I"/>
    <property type="match status" value="1"/>
</dbReference>
<dbReference type="RefSeq" id="WP_220209780.1">
    <property type="nucleotide sequence ID" value="NZ_BNJK01000002.1"/>
</dbReference>
<evidence type="ECO:0000256" key="9">
    <source>
        <dbReference type="ARBA" id="ARBA00023136"/>
    </source>
</evidence>
<dbReference type="GO" id="GO:0005886">
    <property type="term" value="C:plasma membrane"/>
    <property type="evidence" value="ECO:0007669"/>
    <property type="project" value="UniProtKB-SubCell"/>
</dbReference>
<feature type="domain" description="ABC transporter" evidence="10">
    <location>
        <begin position="272"/>
        <end position="515"/>
    </location>
</feature>
<dbReference type="Proteomes" id="UP000597444">
    <property type="component" value="Unassembled WGS sequence"/>
</dbReference>
<dbReference type="PROSITE" id="PS00211">
    <property type="entry name" value="ABC_TRANSPORTER_1"/>
    <property type="match status" value="1"/>
</dbReference>
<dbReference type="InterPro" id="IPR027417">
    <property type="entry name" value="P-loop_NTPase"/>
</dbReference>
<sequence>MQTAIDSENTLARADEVILRAEQITKIYDATVALNKVDFNVYRGKVNVMVGENGAGKSTLMKILAGAEQATSGQLLLEGQPVSFKSPREAASHHIGIIYQELSLFPNLSVAENIFASHERTKYGVVIDSKTQFEQTQALMERLEQPIDPRTLLGDLRVGQQQIIEIARTLAQDVRILIMDEPTSALTNAEVEVLFGIINDLKAQGVAIVYISHKMDELQHIGDYITVLRDSRFIAEAPMKSIDTNWIVERMIGRDVSKTYVHTQREQSKELLRVEHVTMPRPGGGGFVLNDVSFSLRSGEILGLYGLMGAGRTELLECLMALHPEASGTILIEGKPVKARTVMERIQQGLALVPEDRQREGLVQPLTVAHNIVLASLQKYMRGFYLSARREKAAVNQLIEKLAIKTAGSQVLITALSGGNQQKVVVARNLLTAPKVLLMDEPTRGIDIGAKADMFKLMSQLAAEGLGIIFVSSELREILAVPDRILVLAKGRITGEFTHEEATEQALVAASVVGYEPPTQHRGEANNE</sequence>
<dbReference type="InterPro" id="IPR003439">
    <property type="entry name" value="ABC_transporter-like_ATP-bd"/>
</dbReference>
<evidence type="ECO:0000256" key="8">
    <source>
        <dbReference type="ARBA" id="ARBA00022967"/>
    </source>
</evidence>
<keyword evidence="4" id="KW-0762">Sugar transport</keyword>
<dbReference type="Pfam" id="PF00005">
    <property type="entry name" value="ABC_tran"/>
    <property type="match status" value="2"/>
</dbReference>
<keyword evidence="5" id="KW-0677">Repeat</keyword>
<evidence type="ECO:0000313" key="11">
    <source>
        <dbReference type="EMBL" id="GHO99120.1"/>
    </source>
</evidence>
<dbReference type="GO" id="GO:0005524">
    <property type="term" value="F:ATP binding"/>
    <property type="evidence" value="ECO:0007669"/>
    <property type="project" value="UniProtKB-KW"/>
</dbReference>
<dbReference type="PANTHER" id="PTHR43790">
    <property type="entry name" value="CARBOHYDRATE TRANSPORT ATP-BINDING PROTEIN MG119-RELATED"/>
    <property type="match status" value="1"/>
</dbReference>
<evidence type="ECO:0000256" key="7">
    <source>
        <dbReference type="ARBA" id="ARBA00022840"/>
    </source>
</evidence>
<evidence type="ECO:0000256" key="5">
    <source>
        <dbReference type="ARBA" id="ARBA00022737"/>
    </source>
</evidence>
<keyword evidence="7 11" id="KW-0067">ATP-binding</keyword>
<dbReference type="InterPro" id="IPR003593">
    <property type="entry name" value="AAA+_ATPase"/>
</dbReference>
<protein>
    <submittedName>
        <fullName evidence="11">Sugar ABC transporter ATP-binding protein</fullName>
    </submittedName>
</protein>
<gene>
    <name evidence="11" type="ORF">KSF_091680</name>
</gene>
<evidence type="ECO:0000256" key="2">
    <source>
        <dbReference type="ARBA" id="ARBA00022448"/>
    </source>
</evidence>
<evidence type="ECO:0000256" key="3">
    <source>
        <dbReference type="ARBA" id="ARBA00022475"/>
    </source>
</evidence>
<dbReference type="SMART" id="SM00382">
    <property type="entry name" value="AAA"/>
    <property type="match status" value="2"/>
</dbReference>
<dbReference type="PROSITE" id="PS50893">
    <property type="entry name" value="ABC_TRANSPORTER_2"/>
    <property type="match status" value="2"/>
</dbReference>
<evidence type="ECO:0000256" key="4">
    <source>
        <dbReference type="ARBA" id="ARBA00022597"/>
    </source>
</evidence>
<keyword evidence="3" id="KW-1003">Cell membrane</keyword>
<dbReference type="CDD" id="cd03215">
    <property type="entry name" value="ABC_Carb_Monos_II"/>
    <property type="match status" value="1"/>
</dbReference>
<dbReference type="InterPro" id="IPR050107">
    <property type="entry name" value="ABC_carbohydrate_import_ATPase"/>
</dbReference>
<accession>A0A8J3IYI9</accession>
<evidence type="ECO:0000256" key="6">
    <source>
        <dbReference type="ARBA" id="ARBA00022741"/>
    </source>
</evidence>
<keyword evidence="12" id="KW-1185">Reference proteome</keyword>
<comment type="subcellular location">
    <subcellularLocation>
        <location evidence="1">Cell membrane</location>
        <topology evidence="1">Peripheral membrane protein</topology>
    </subcellularLocation>
</comment>
<dbReference type="FunFam" id="3.40.50.300:FF:000127">
    <property type="entry name" value="Ribose import ATP-binding protein RbsA"/>
    <property type="match status" value="1"/>
</dbReference>
<reference evidence="11" key="1">
    <citation type="submission" date="2020-10" db="EMBL/GenBank/DDBJ databases">
        <title>Taxonomic study of unclassified bacteria belonging to the class Ktedonobacteria.</title>
        <authorList>
            <person name="Yabe S."/>
            <person name="Wang C.M."/>
            <person name="Zheng Y."/>
            <person name="Sakai Y."/>
            <person name="Cavaletti L."/>
            <person name="Monciardini P."/>
            <person name="Donadio S."/>
        </authorList>
    </citation>
    <scope>NUCLEOTIDE SEQUENCE</scope>
    <source>
        <strain evidence="11">ID150040</strain>
    </source>
</reference>